<protein>
    <submittedName>
        <fullName evidence="1">21633_t:CDS:1</fullName>
    </submittedName>
</protein>
<dbReference type="Proteomes" id="UP000789901">
    <property type="component" value="Unassembled WGS sequence"/>
</dbReference>
<comment type="caution">
    <text evidence="1">The sequence shown here is derived from an EMBL/GenBank/DDBJ whole genome shotgun (WGS) entry which is preliminary data.</text>
</comment>
<reference evidence="1 2" key="1">
    <citation type="submission" date="2021-06" db="EMBL/GenBank/DDBJ databases">
        <authorList>
            <person name="Kallberg Y."/>
            <person name="Tangrot J."/>
            <person name="Rosling A."/>
        </authorList>
    </citation>
    <scope>NUCLEOTIDE SEQUENCE [LARGE SCALE GENOMIC DNA]</scope>
    <source>
        <strain evidence="1 2">120-4 pot B 10/14</strain>
    </source>
</reference>
<sequence>MSDYMFDSDAHNMHSLDYEESIRGEELHVNDKAIRNKKLYIDDKSPRDKELSQNKEFLKKEKTNQKKYNCQYAHNSSIGNMLGHFWSKYRIDKEYSNRANTEYIGVMATCADSTFVLKEVLLMTQPLPSPYIAKNIKDSFNQIINEWDLIGRLGSDLKNCKKQLIILSLYYCLNLNDVTILMKNIDEQTKDDYADLLFEPREQINNNQSQLIINEEDSDEFDNELSIISEKLQQLFHPPVDTEGLYNLVKAASYLSLQKFAESSSMSASNPAITNDLVLDLYNNEKSDNAYKENK</sequence>
<organism evidence="1 2">
    <name type="scientific">Gigaspora margarita</name>
    <dbReference type="NCBI Taxonomy" id="4874"/>
    <lineage>
        <taxon>Eukaryota</taxon>
        <taxon>Fungi</taxon>
        <taxon>Fungi incertae sedis</taxon>
        <taxon>Mucoromycota</taxon>
        <taxon>Glomeromycotina</taxon>
        <taxon>Glomeromycetes</taxon>
        <taxon>Diversisporales</taxon>
        <taxon>Gigasporaceae</taxon>
        <taxon>Gigaspora</taxon>
    </lineage>
</organism>
<evidence type="ECO:0000313" key="2">
    <source>
        <dbReference type="Proteomes" id="UP000789901"/>
    </source>
</evidence>
<accession>A0ABN7WCU4</accession>
<dbReference type="EMBL" id="CAJVQB010038948">
    <property type="protein sequence ID" value="CAG8826829.1"/>
    <property type="molecule type" value="Genomic_DNA"/>
</dbReference>
<keyword evidence="2" id="KW-1185">Reference proteome</keyword>
<evidence type="ECO:0000313" key="1">
    <source>
        <dbReference type="EMBL" id="CAG8826829.1"/>
    </source>
</evidence>
<gene>
    <name evidence="1" type="ORF">GMARGA_LOCUS29232</name>
</gene>
<proteinExistence type="predicted"/>
<feature type="non-terminal residue" evidence="1">
    <location>
        <position position="295"/>
    </location>
</feature>
<name>A0ABN7WCU4_GIGMA</name>